<dbReference type="EC" id="5.6.2.1" evidence="5"/>
<proteinExistence type="inferred from homology"/>
<dbReference type="Gene3D" id="1.10.460.10">
    <property type="entry name" value="Topoisomerase I, domain 2"/>
    <property type="match status" value="1"/>
</dbReference>
<dbReference type="CDD" id="cd03362">
    <property type="entry name" value="TOPRIM_TopoIA_TopoIII"/>
    <property type="match status" value="1"/>
</dbReference>
<evidence type="ECO:0000256" key="4">
    <source>
        <dbReference type="ARBA" id="ARBA00023235"/>
    </source>
</evidence>
<dbReference type="SMART" id="SM00436">
    <property type="entry name" value="TOP1Bc"/>
    <property type="match status" value="1"/>
</dbReference>
<dbReference type="GO" id="GO:0003917">
    <property type="term" value="F:DNA topoisomerase type I (single strand cut, ATP-independent) activity"/>
    <property type="evidence" value="ECO:0007669"/>
    <property type="project" value="UniProtKB-EC"/>
</dbReference>
<comment type="catalytic activity">
    <reaction evidence="5">
        <text>ATP-independent breakage of single-stranded DNA, followed by passage and rejoining.</text>
        <dbReference type="EC" id="5.6.2.1"/>
    </reaction>
</comment>
<dbReference type="InterPro" id="IPR000380">
    <property type="entry name" value="Topo_IA"/>
</dbReference>
<feature type="domain" description="Toprim" evidence="6">
    <location>
        <begin position="1"/>
        <end position="161"/>
    </location>
</feature>
<dbReference type="AlphaFoldDB" id="A0A368PJA6"/>
<dbReference type="STRING" id="4555.A0A368PJA6"/>
<dbReference type="Gene3D" id="3.40.50.140">
    <property type="match status" value="1"/>
</dbReference>
<dbReference type="Pfam" id="PF01751">
    <property type="entry name" value="Toprim"/>
    <property type="match status" value="1"/>
</dbReference>
<organism evidence="8">
    <name type="scientific">Setaria italica</name>
    <name type="common">Foxtail millet</name>
    <name type="synonym">Panicum italicum</name>
    <dbReference type="NCBI Taxonomy" id="4555"/>
    <lineage>
        <taxon>Eukaryota</taxon>
        <taxon>Viridiplantae</taxon>
        <taxon>Streptophyta</taxon>
        <taxon>Embryophyta</taxon>
        <taxon>Tracheophyta</taxon>
        <taxon>Spermatophyta</taxon>
        <taxon>Magnoliopsida</taxon>
        <taxon>Liliopsida</taxon>
        <taxon>Poales</taxon>
        <taxon>Poaceae</taxon>
        <taxon>PACMAD clade</taxon>
        <taxon>Panicoideae</taxon>
        <taxon>Panicodae</taxon>
        <taxon>Paniceae</taxon>
        <taxon>Cenchrinae</taxon>
        <taxon>Setaria</taxon>
    </lineage>
</organism>
<dbReference type="PANTHER" id="PTHR11390">
    <property type="entry name" value="PROKARYOTIC DNA TOPOISOMERASE"/>
    <property type="match status" value="1"/>
</dbReference>
<comment type="similarity">
    <text evidence="1 5">Belongs to the type IA topoisomerase family.</text>
</comment>
<evidence type="ECO:0000256" key="3">
    <source>
        <dbReference type="ARBA" id="ARBA00023125"/>
    </source>
</evidence>
<dbReference type="Pfam" id="PF01131">
    <property type="entry name" value="Topoisom_bac"/>
    <property type="match status" value="1"/>
</dbReference>
<evidence type="ECO:0000313" key="8">
    <source>
        <dbReference type="EMBL" id="RCV05845.1"/>
    </source>
</evidence>
<keyword evidence="3 5" id="KW-0238">DNA-binding</keyword>
<feature type="domain" description="Topo IA-type catalytic" evidence="7">
    <location>
        <begin position="179"/>
        <end position="334"/>
    </location>
</feature>
<dbReference type="PROSITE" id="PS50880">
    <property type="entry name" value="TOPRIM"/>
    <property type="match status" value="1"/>
</dbReference>
<protein>
    <recommendedName>
        <fullName evidence="5">DNA topoisomerase</fullName>
        <ecNumber evidence="5">5.6.2.1</ecNumber>
    </recommendedName>
</protein>
<evidence type="ECO:0000259" key="7">
    <source>
        <dbReference type="PROSITE" id="PS52039"/>
    </source>
</evidence>
<dbReference type="GO" id="GO:0006265">
    <property type="term" value="P:DNA topological change"/>
    <property type="evidence" value="ECO:0007669"/>
    <property type="project" value="InterPro"/>
</dbReference>
<dbReference type="PANTHER" id="PTHR11390:SF21">
    <property type="entry name" value="DNA TOPOISOMERASE 3-ALPHA"/>
    <property type="match status" value="1"/>
</dbReference>
<dbReference type="OrthoDB" id="757557at2759"/>
<gene>
    <name evidence="8" type="ORF">SETIT_1G115200v2</name>
</gene>
<dbReference type="InterPro" id="IPR006171">
    <property type="entry name" value="TOPRIM_dom"/>
</dbReference>
<evidence type="ECO:0000256" key="2">
    <source>
        <dbReference type="ARBA" id="ARBA00023029"/>
    </source>
</evidence>
<dbReference type="InterPro" id="IPR034144">
    <property type="entry name" value="TOPRIM_TopoIII"/>
</dbReference>
<dbReference type="InterPro" id="IPR003601">
    <property type="entry name" value="Topo_IA_2"/>
</dbReference>
<comment type="function">
    <text evidence="5">Introduces a single-strand break via transesterification at a target site in duplex DNA. Releases the supercoiling and torsional tension of DNA introduced during the DNA replication and transcription by transiently cleaving and rejoining one strand of the DNA duplex. The scissile phosphodiester is attacked by the catalytic tyrosine of the enzyme, resulting in the formation of a DNA-(5'-phosphotyrosyl)-enzyme intermediate and the expulsion of a 3'-OH DNA strand.</text>
</comment>
<dbReference type="PROSITE" id="PS52039">
    <property type="entry name" value="TOPO_IA_2"/>
    <property type="match status" value="1"/>
</dbReference>
<dbReference type="SMART" id="SM00493">
    <property type="entry name" value="TOPRIM"/>
    <property type="match status" value="1"/>
</dbReference>
<dbReference type="InterPro" id="IPR013825">
    <property type="entry name" value="Topo_IA_cen_sub2"/>
</dbReference>
<dbReference type="GO" id="GO:0003677">
    <property type="term" value="F:DNA binding"/>
    <property type="evidence" value="ECO:0007669"/>
    <property type="project" value="UniProtKB-KW"/>
</dbReference>
<evidence type="ECO:0000256" key="1">
    <source>
        <dbReference type="ARBA" id="ARBA00009446"/>
    </source>
</evidence>
<evidence type="ECO:0000256" key="5">
    <source>
        <dbReference type="RuleBase" id="RU362092"/>
    </source>
</evidence>
<evidence type="ECO:0000259" key="6">
    <source>
        <dbReference type="PROSITE" id="PS50880"/>
    </source>
</evidence>
<name>A0A368PJA6_SETIT</name>
<dbReference type="FunFam" id="3.40.50.140:FF:000003">
    <property type="entry name" value="DNA topoisomerase"/>
    <property type="match status" value="1"/>
</dbReference>
<dbReference type="InterPro" id="IPR023405">
    <property type="entry name" value="Topo_IA_core_domain"/>
</dbReference>
<dbReference type="InterPro" id="IPR013824">
    <property type="entry name" value="Topo_IA_cen_sub1"/>
</dbReference>
<sequence>MPEPLRQTGNFKTSRPLRPSLHRFPCFAMQPGGGGAIRVLNVAEILSRGGAVPVQPRLINGRACRMLVTSVTGHLMELEFDDRFRRWHSCDPADLFHAPVRKSVPQDKQAIKQTLEEEARRCQWLVLWLDCDREGENIAYEVIDVCTGANSHLNIWRARFSALIDREIHESVQHLGRPNKLFADAVDARQEIDLRIGASFTRFQTMLLKDSFVIDVTGDDRNLVLSYGPCQGIHKTYYMHFPTLGFIVERFWEIQAHEPEEFWTINCTHTSDEGTASFGWICGHLFDYPSAVLLYEMCVEEPMATLEIQTIKNQDYHFLRNGSVVPLFSVGKKR</sequence>
<dbReference type="Gene3D" id="2.70.20.10">
    <property type="entry name" value="Topoisomerase I, domain 3"/>
    <property type="match status" value="1"/>
</dbReference>
<keyword evidence="4 5" id="KW-0413">Isomerase</keyword>
<reference evidence="8" key="2">
    <citation type="submission" date="2015-07" db="EMBL/GenBank/DDBJ databases">
        <authorList>
            <person name="Noorani M."/>
        </authorList>
    </citation>
    <scope>NUCLEOTIDE SEQUENCE</scope>
    <source>
        <strain evidence="8">Yugu1</strain>
    </source>
</reference>
<accession>A0A368PJA6</accession>
<dbReference type="EMBL" id="CM003528">
    <property type="protein sequence ID" value="RCV05845.1"/>
    <property type="molecule type" value="Genomic_DNA"/>
</dbReference>
<dbReference type="InterPro" id="IPR013497">
    <property type="entry name" value="Topo_IA_cen"/>
</dbReference>
<reference evidence="8" key="1">
    <citation type="journal article" date="2012" name="Nat. Biotechnol.">
        <title>Reference genome sequence of the model plant Setaria.</title>
        <authorList>
            <person name="Bennetzen J.L."/>
            <person name="Schmutz J."/>
            <person name="Wang H."/>
            <person name="Percifield R."/>
            <person name="Hawkins J."/>
            <person name="Pontaroli A.C."/>
            <person name="Estep M."/>
            <person name="Feng L."/>
            <person name="Vaughn J.N."/>
            <person name="Grimwood J."/>
            <person name="Jenkins J."/>
            <person name="Barry K."/>
            <person name="Lindquist E."/>
            <person name="Hellsten U."/>
            <person name="Deshpande S."/>
            <person name="Wang X."/>
            <person name="Wu X."/>
            <person name="Mitros T."/>
            <person name="Triplett J."/>
            <person name="Yang X."/>
            <person name="Ye C.Y."/>
            <person name="Mauro-Herrera M."/>
            <person name="Wang L."/>
            <person name="Li P."/>
            <person name="Sharma M."/>
            <person name="Sharma R."/>
            <person name="Ronald P.C."/>
            <person name="Panaud O."/>
            <person name="Kellogg E.A."/>
            <person name="Brutnell T.P."/>
            <person name="Doust A.N."/>
            <person name="Tuskan G.A."/>
            <person name="Rokhsar D."/>
            <person name="Devos K.M."/>
        </authorList>
    </citation>
    <scope>NUCLEOTIDE SEQUENCE [LARGE SCALE GENOMIC DNA]</scope>
    <source>
        <strain evidence="8">Yugu1</strain>
    </source>
</reference>
<keyword evidence="2 5" id="KW-0799">Topoisomerase</keyword>
<dbReference type="SUPFAM" id="SSF56712">
    <property type="entry name" value="Prokaryotic type I DNA topoisomerase"/>
    <property type="match status" value="1"/>
</dbReference>